<protein>
    <submittedName>
        <fullName evidence="2">Uncharacterized protein</fullName>
    </submittedName>
</protein>
<feature type="non-terminal residue" evidence="2">
    <location>
        <position position="76"/>
    </location>
</feature>
<dbReference type="Proteomes" id="UP000593565">
    <property type="component" value="Unassembled WGS sequence"/>
</dbReference>
<name>A0A7J6AXH3_AMEME</name>
<evidence type="ECO:0000256" key="1">
    <source>
        <dbReference type="SAM" id="MobiDB-lite"/>
    </source>
</evidence>
<sequence>MAAIAHLFSPADNTMTENDITTPPTPRKTASPPTPPPHNHTPTISPTTTVITITTSQLRQLSCYFSCLCCCVSHAR</sequence>
<proteinExistence type="predicted"/>
<comment type="caution">
    <text evidence="2">The sequence shown here is derived from an EMBL/GenBank/DDBJ whole genome shotgun (WGS) entry which is preliminary data.</text>
</comment>
<reference evidence="2 3" key="1">
    <citation type="submission" date="2020-02" db="EMBL/GenBank/DDBJ databases">
        <title>A chromosome-scale genome assembly of the black bullhead catfish (Ameiurus melas).</title>
        <authorList>
            <person name="Wen M."/>
            <person name="Zham M."/>
            <person name="Cabau C."/>
            <person name="Klopp C."/>
            <person name="Donnadieu C."/>
            <person name="Roques C."/>
            <person name="Bouchez O."/>
            <person name="Lampietro C."/>
            <person name="Jouanno E."/>
            <person name="Herpin A."/>
            <person name="Louis A."/>
            <person name="Berthelot C."/>
            <person name="Parey E."/>
            <person name="Roest-Crollius H."/>
            <person name="Braasch I."/>
            <person name="Postlethwait J."/>
            <person name="Robinson-Rechavi M."/>
            <person name="Echchiki A."/>
            <person name="Begum T."/>
            <person name="Montfort J."/>
            <person name="Schartl M."/>
            <person name="Bobe J."/>
            <person name="Guiguen Y."/>
        </authorList>
    </citation>
    <scope>NUCLEOTIDE SEQUENCE [LARGE SCALE GENOMIC DNA]</scope>
    <source>
        <strain evidence="2">M_S1</strain>
        <tissue evidence="2">Blood</tissue>
    </source>
</reference>
<organism evidence="2 3">
    <name type="scientific">Ameiurus melas</name>
    <name type="common">Black bullhead</name>
    <name type="synonym">Silurus melas</name>
    <dbReference type="NCBI Taxonomy" id="219545"/>
    <lineage>
        <taxon>Eukaryota</taxon>
        <taxon>Metazoa</taxon>
        <taxon>Chordata</taxon>
        <taxon>Craniata</taxon>
        <taxon>Vertebrata</taxon>
        <taxon>Euteleostomi</taxon>
        <taxon>Actinopterygii</taxon>
        <taxon>Neopterygii</taxon>
        <taxon>Teleostei</taxon>
        <taxon>Ostariophysi</taxon>
        <taxon>Siluriformes</taxon>
        <taxon>Ictaluridae</taxon>
        <taxon>Ameiurus</taxon>
    </lineage>
</organism>
<gene>
    <name evidence="2" type="ORF">AMELA_G00087040</name>
</gene>
<feature type="region of interest" description="Disordered" evidence="1">
    <location>
        <begin position="1"/>
        <end position="46"/>
    </location>
</feature>
<accession>A0A7J6AXH3</accession>
<dbReference type="EMBL" id="JAAGNN010000007">
    <property type="protein sequence ID" value="KAF4086671.1"/>
    <property type="molecule type" value="Genomic_DNA"/>
</dbReference>
<evidence type="ECO:0000313" key="3">
    <source>
        <dbReference type="Proteomes" id="UP000593565"/>
    </source>
</evidence>
<dbReference type="AlphaFoldDB" id="A0A7J6AXH3"/>
<feature type="compositionally biased region" description="Polar residues" evidence="1">
    <location>
        <begin position="11"/>
        <end position="20"/>
    </location>
</feature>
<keyword evidence="3" id="KW-1185">Reference proteome</keyword>
<evidence type="ECO:0000313" key="2">
    <source>
        <dbReference type="EMBL" id="KAF4086671.1"/>
    </source>
</evidence>